<dbReference type="Proteomes" id="UP001457282">
    <property type="component" value="Unassembled WGS sequence"/>
</dbReference>
<keyword evidence="2" id="KW-1185">Reference proteome</keyword>
<proteinExistence type="predicted"/>
<dbReference type="AlphaFoldDB" id="A0AAW1VW56"/>
<organism evidence="1 2">
    <name type="scientific">Rubus argutus</name>
    <name type="common">Southern blackberry</name>
    <dbReference type="NCBI Taxonomy" id="59490"/>
    <lineage>
        <taxon>Eukaryota</taxon>
        <taxon>Viridiplantae</taxon>
        <taxon>Streptophyta</taxon>
        <taxon>Embryophyta</taxon>
        <taxon>Tracheophyta</taxon>
        <taxon>Spermatophyta</taxon>
        <taxon>Magnoliopsida</taxon>
        <taxon>eudicotyledons</taxon>
        <taxon>Gunneridae</taxon>
        <taxon>Pentapetalae</taxon>
        <taxon>rosids</taxon>
        <taxon>fabids</taxon>
        <taxon>Rosales</taxon>
        <taxon>Rosaceae</taxon>
        <taxon>Rosoideae</taxon>
        <taxon>Rosoideae incertae sedis</taxon>
        <taxon>Rubus</taxon>
    </lineage>
</organism>
<protein>
    <submittedName>
        <fullName evidence="1">Uncharacterized protein</fullName>
    </submittedName>
</protein>
<name>A0AAW1VW56_RUBAR</name>
<sequence length="108" mass="11676">MNRDAVVRSDGSGENVMVAVVIEAEEARLGLEAEKLQSLGSDDEVIEAAVMGSDCIVIDGLLGQGVPMSVVGGEIEARAGGMQELTVELGMVRNRNMALWLNWNCRWW</sequence>
<reference evidence="1 2" key="1">
    <citation type="journal article" date="2023" name="G3 (Bethesda)">
        <title>A chromosome-length genome assembly and annotation of blackberry (Rubus argutus, cv. 'Hillquist').</title>
        <authorList>
            <person name="Bruna T."/>
            <person name="Aryal R."/>
            <person name="Dudchenko O."/>
            <person name="Sargent D.J."/>
            <person name="Mead D."/>
            <person name="Buti M."/>
            <person name="Cavallini A."/>
            <person name="Hytonen T."/>
            <person name="Andres J."/>
            <person name="Pham M."/>
            <person name="Weisz D."/>
            <person name="Mascagni F."/>
            <person name="Usai G."/>
            <person name="Natali L."/>
            <person name="Bassil N."/>
            <person name="Fernandez G.E."/>
            <person name="Lomsadze A."/>
            <person name="Armour M."/>
            <person name="Olukolu B."/>
            <person name="Poorten T."/>
            <person name="Britton C."/>
            <person name="Davik J."/>
            <person name="Ashrafi H."/>
            <person name="Aiden E.L."/>
            <person name="Borodovsky M."/>
            <person name="Worthington M."/>
        </authorList>
    </citation>
    <scope>NUCLEOTIDE SEQUENCE [LARGE SCALE GENOMIC DNA]</scope>
    <source>
        <strain evidence="1">PI 553951</strain>
    </source>
</reference>
<dbReference type="EMBL" id="JBEDUW010000007">
    <property type="protein sequence ID" value="KAK9910690.1"/>
    <property type="molecule type" value="Genomic_DNA"/>
</dbReference>
<gene>
    <name evidence="1" type="ORF">M0R45_034642</name>
</gene>
<evidence type="ECO:0000313" key="2">
    <source>
        <dbReference type="Proteomes" id="UP001457282"/>
    </source>
</evidence>
<evidence type="ECO:0000313" key="1">
    <source>
        <dbReference type="EMBL" id="KAK9910690.1"/>
    </source>
</evidence>
<accession>A0AAW1VW56</accession>
<comment type="caution">
    <text evidence="1">The sequence shown here is derived from an EMBL/GenBank/DDBJ whole genome shotgun (WGS) entry which is preliminary data.</text>
</comment>